<dbReference type="Pfam" id="PF07754">
    <property type="entry name" value="HVO_2753_ZBP"/>
    <property type="match status" value="1"/>
</dbReference>
<organism evidence="2">
    <name type="scientific">uncultured marine thaumarchaeote KM3_90_G11</name>
    <dbReference type="NCBI Taxonomy" id="1456344"/>
    <lineage>
        <taxon>Archaea</taxon>
        <taxon>Nitrososphaerota</taxon>
        <taxon>environmental samples</taxon>
    </lineage>
</organism>
<dbReference type="AlphaFoldDB" id="A0A075I3R7"/>
<protein>
    <submittedName>
        <fullName evidence="2">Putative Zn-ribbon RNA-binding protein</fullName>
    </submittedName>
</protein>
<evidence type="ECO:0000313" key="2">
    <source>
        <dbReference type="EMBL" id="AIF20578.1"/>
    </source>
</evidence>
<accession>A0A075I3R7</accession>
<reference evidence="2" key="1">
    <citation type="journal article" date="2014" name="Genome Biol. Evol.">
        <title>Pangenome evidence for extensive interdomain horizontal transfer affecting lineage core and shell genes in uncultured planktonic thaumarchaeota and euryarchaeota.</title>
        <authorList>
            <person name="Deschamps P."/>
            <person name="Zivanovic Y."/>
            <person name="Moreira D."/>
            <person name="Rodriguez-Valera F."/>
            <person name="Lopez-Garcia P."/>
        </authorList>
    </citation>
    <scope>NUCLEOTIDE SEQUENCE</scope>
</reference>
<dbReference type="NCBIfam" id="NF011481">
    <property type="entry name" value="PRK14890.1"/>
    <property type="match status" value="1"/>
</dbReference>
<dbReference type="EMBL" id="KF901168">
    <property type="protein sequence ID" value="AIF20578.1"/>
    <property type="molecule type" value="Genomic_DNA"/>
</dbReference>
<dbReference type="InterPro" id="IPR044720">
    <property type="entry name" value="HVO_2753-like"/>
</dbReference>
<feature type="domain" description="Small zinc finger protein HVO-2753-like zinc-binding pocket" evidence="1">
    <location>
        <begin position="6"/>
        <end position="51"/>
    </location>
</feature>
<dbReference type="PANTHER" id="PTHR40733">
    <property type="entry name" value="ZINC-RIBBON RNA-BINDING PROTEIN INVOLVED IN TRANSLATION-RELATED"/>
    <property type="match status" value="1"/>
</dbReference>
<proteinExistence type="predicted"/>
<dbReference type="PANTHER" id="PTHR40733:SF1">
    <property type="entry name" value="SMALL ZINC FINGER PROTEIN HVO-2753-LIKE ZINC-BINDING POCKET DOMAIN-CONTAINING PROTEIN"/>
    <property type="match status" value="1"/>
</dbReference>
<dbReference type="InterPro" id="IPR011668">
    <property type="entry name" value="HVO_2753-like_ZBP"/>
</dbReference>
<evidence type="ECO:0000259" key="1">
    <source>
        <dbReference type="Pfam" id="PF07754"/>
    </source>
</evidence>
<name>A0A075I3R7_9ARCH</name>
<sequence length="55" mass="6056">MELPTCTSCSRPMLPGGLSVKFQCPGCNDTTVWRCSKCRKFSRLYACSDCGFEGP</sequence>